<dbReference type="SUPFAM" id="SSF52283">
    <property type="entry name" value="Formate/glycerate dehydrogenase catalytic domain-like"/>
    <property type="match status" value="1"/>
</dbReference>
<evidence type="ECO:0000313" key="17">
    <source>
        <dbReference type="Proteomes" id="UP000030700"/>
    </source>
</evidence>
<dbReference type="EC" id="1.1.1.95" evidence="5"/>
<comment type="catalytic activity">
    <reaction evidence="12">
        <text>(R)-2-hydroxyglutarate + NAD(+) = 2-oxoglutarate + NADH + H(+)</text>
        <dbReference type="Rhea" id="RHEA:49612"/>
        <dbReference type="ChEBI" id="CHEBI:15378"/>
        <dbReference type="ChEBI" id="CHEBI:15801"/>
        <dbReference type="ChEBI" id="CHEBI:16810"/>
        <dbReference type="ChEBI" id="CHEBI:57540"/>
        <dbReference type="ChEBI" id="CHEBI:57945"/>
        <dbReference type="EC" id="1.1.1.399"/>
    </reaction>
</comment>
<dbReference type="InterPro" id="IPR036291">
    <property type="entry name" value="NAD(P)-bd_dom_sf"/>
</dbReference>
<comment type="catalytic activity">
    <reaction evidence="13">
        <text>(2R)-3-phosphoglycerate + NAD(+) = 3-phosphooxypyruvate + NADH + H(+)</text>
        <dbReference type="Rhea" id="RHEA:12641"/>
        <dbReference type="ChEBI" id="CHEBI:15378"/>
        <dbReference type="ChEBI" id="CHEBI:18110"/>
        <dbReference type="ChEBI" id="CHEBI:57540"/>
        <dbReference type="ChEBI" id="CHEBI:57945"/>
        <dbReference type="ChEBI" id="CHEBI:58272"/>
        <dbReference type="EC" id="1.1.1.95"/>
    </reaction>
</comment>
<evidence type="ECO:0000256" key="5">
    <source>
        <dbReference type="ARBA" id="ARBA00013143"/>
    </source>
</evidence>
<comment type="similarity">
    <text evidence="3 14">Belongs to the D-isomer specific 2-hydroxyacid dehydrogenase family.</text>
</comment>
<feature type="domain" description="ACT" evidence="15">
    <location>
        <begin position="320"/>
        <end position="390"/>
    </location>
</feature>
<dbReference type="InterPro" id="IPR045865">
    <property type="entry name" value="ACT-like_dom_sf"/>
</dbReference>
<dbReference type="Gene3D" id="3.30.70.260">
    <property type="match status" value="1"/>
</dbReference>
<dbReference type="Pfam" id="PF02826">
    <property type="entry name" value="2-Hacid_dh_C"/>
    <property type="match status" value="1"/>
</dbReference>
<dbReference type="AlphaFoldDB" id="A0A0S6VVW9"/>
<dbReference type="PANTHER" id="PTHR42789:SF1">
    <property type="entry name" value="D-ISOMER SPECIFIC 2-HYDROXYACID DEHYDROGENASE FAMILY PROTEIN (AFU_ORTHOLOGUE AFUA_6G10090)"/>
    <property type="match status" value="1"/>
</dbReference>
<dbReference type="InterPro" id="IPR050857">
    <property type="entry name" value="D-2-hydroxyacid_DH"/>
</dbReference>
<dbReference type="PROSITE" id="PS00065">
    <property type="entry name" value="D_2_HYDROXYACID_DH_1"/>
    <property type="match status" value="1"/>
</dbReference>
<gene>
    <name evidence="16" type="ORF">U14_00475</name>
</gene>
<comment type="function">
    <text evidence="1">Catalyzes the reversible oxidation of 3-phospho-D-glycerate to 3-phosphonooxypyruvate, the first step of the phosphorylated L-serine biosynthesis pathway. Also catalyzes the reversible oxidation of 2-hydroxyglutarate to 2-oxoglutarate.</text>
</comment>
<dbReference type="CDD" id="cd04901">
    <property type="entry name" value="ACT_3PGDH"/>
    <property type="match status" value="1"/>
</dbReference>
<dbReference type="InterPro" id="IPR029752">
    <property type="entry name" value="D-isomer_DH_CS1"/>
</dbReference>
<dbReference type="STRING" id="1499966.U14_00475"/>
<dbReference type="GO" id="GO:0004617">
    <property type="term" value="F:phosphoglycerate dehydrogenase activity"/>
    <property type="evidence" value="ECO:0007669"/>
    <property type="project" value="UniProtKB-EC"/>
</dbReference>
<name>A0A0S6VVW9_9BACT</name>
<evidence type="ECO:0000256" key="2">
    <source>
        <dbReference type="ARBA" id="ARBA00005216"/>
    </source>
</evidence>
<dbReference type="SUPFAM" id="SSF51735">
    <property type="entry name" value="NAD(P)-binding Rossmann-fold domains"/>
    <property type="match status" value="1"/>
</dbReference>
<dbReference type="HOGENOM" id="CLU_019796_9_0_0"/>
<keyword evidence="9" id="KW-0520">NAD</keyword>
<sequence>MFKILKLNQISPKGLEIFPQNQYEIASEFTHPDAILVRSATIAPDTMPASILAIARAGAGVNNIPVSVCTERGIIVFNTPGANANAVKELVLAGLVLSARGVLEGIEFVKGLQIQDPKAMSKAVEDGKKHFAGYELAGKTLGIVGLGKIGALVADMGLHLGMQVIGFDPALSVDAAWRLSNQTQRIENLPTLLSKADYISLHVPYSEATKNMINQNNIRFLKNGARLLNFSRGEIVECAAVIEALNTGKLVRYATDFPCPDLMGRTDVIMLPHIGASTEEAEEACAVMAAKQLIDFLENGNIVNSVNFPSLSLDRTSPTRIAIANKNVPKMLGQITSILADSNINVNEMLNKSRDDVAYNLIDVDTPPSDVLLAALRGIEGVINVRVVYSA</sequence>
<dbReference type="PANTHER" id="PTHR42789">
    <property type="entry name" value="D-ISOMER SPECIFIC 2-HYDROXYACID DEHYDROGENASE FAMILY PROTEIN (AFU_ORTHOLOGUE AFUA_6G10090)"/>
    <property type="match status" value="1"/>
</dbReference>
<dbReference type="EMBL" id="DF820455">
    <property type="protein sequence ID" value="GAK49254.1"/>
    <property type="molecule type" value="Genomic_DNA"/>
</dbReference>
<evidence type="ECO:0000256" key="8">
    <source>
        <dbReference type="ARBA" id="ARBA00023002"/>
    </source>
</evidence>
<comment type="pathway">
    <text evidence="2">Amino-acid biosynthesis; L-serine biosynthesis; L-serine from 3-phospho-D-glycerate: step 1/3.</text>
</comment>
<dbReference type="GO" id="GO:0006564">
    <property type="term" value="P:L-serine biosynthetic process"/>
    <property type="evidence" value="ECO:0007669"/>
    <property type="project" value="UniProtKB-KW"/>
</dbReference>
<evidence type="ECO:0000256" key="9">
    <source>
        <dbReference type="ARBA" id="ARBA00023027"/>
    </source>
</evidence>
<dbReference type="Gene3D" id="3.40.50.720">
    <property type="entry name" value="NAD(P)-binding Rossmann-like Domain"/>
    <property type="match status" value="2"/>
</dbReference>
<evidence type="ECO:0000256" key="12">
    <source>
        <dbReference type="ARBA" id="ARBA00048126"/>
    </source>
</evidence>
<dbReference type="GO" id="GO:0051287">
    <property type="term" value="F:NAD binding"/>
    <property type="evidence" value="ECO:0007669"/>
    <property type="project" value="InterPro"/>
</dbReference>
<evidence type="ECO:0000256" key="10">
    <source>
        <dbReference type="ARBA" id="ARBA00023299"/>
    </source>
</evidence>
<dbReference type="InterPro" id="IPR006139">
    <property type="entry name" value="D-isomer_2_OHA_DH_cat_dom"/>
</dbReference>
<dbReference type="PROSITE" id="PS00671">
    <property type="entry name" value="D_2_HYDROXYACID_DH_3"/>
    <property type="match status" value="1"/>
</dbReference>
<accession>A0A0S6VVW9</accession>
<dbReference type="EC" id="1.1.1.399" evidence="4"/>
<keyword evidence="8 14" id="KW-0560">Oxidoreductase</keyword>
<keyword evidence="17" id="KW-1185">Reference proteome</keyword>
<reference evidence="16 17" key="1">
    <citation type="journal article" date="2015" name="PeerJ">
        <title>First genomic representation of candidate bacterial phylum KSB3 points to enhanced environmental sensing as a trigger of wastewater bulking.</title>
        <authorList>
            <person name="Sekiguchi Y."/>
            <person name="Ohashi A."/>
            <person name="Parks D.H."/>
            <person name="Yamauchi T."/>
            <person name="Tyson G.W."/>
            <person name="Hugenholtz P."/>
        </authorList>
    </citation>
    <scope>NUCLEOTIDE SEQUENCE [LARGE SCALE GENOMIC DNA]</scope>
</reference>
<dbReference type="InterPro" id="IPR006140">
    <property type="entry name" value="D-isomer_DH_NAD-bd"/>
</dbReference>
<evidence type="ECO:0000259" key="15">
    <source>
        <dbReference type="PROSITE" id="PS51671"/>
    </source>
</evidence>
<dbReference type="InterPro" id="IPR029753">
    <property type="entry name" value="D-isomer_DH_CS"/>
</dbReference>
<evidence type="ECO:0000256" key="4">
    <source>
        <dbReference type="ARBA" id="ARBA00013001"/>
    </source>
</evidence>
<keyword evidence="7" id="KW-0028">Amino-acid biosynthesis</keyword>
<protein>
    <recommendedName>
        <fullName evidence="6">D-3-phosphoglycerate dehydrogenase</fullName>
        <ecNumber evidence="4">1.1.1.399</ecNumber>
        <ecNumber evidence="5">1.1.1.95</ecNumber>
    </recommendedName>
    <alternativeName>
        <fullName evidence="11">2-oxoglutarate reductase</fullName>
    </alternativeName>
</protein>
<keyword evidence="10" id="KW-0718">Serine biosynthesis</keyword>
<dbReference type="Proteomes" id="UP000030700">
    <property type="component" value="Unassembled WGS sequence"/>
</dbReference>
<dbReference type="SUPFAM" id="SSF55021">
    <property type="entry name" value="ACT-like"/>
    <property type="match status" value="1"/>
</dbReference>
<evidence type="ECO:0000256" key="14">
    <source>
        <dbReference type="RuleBase" id="RU003719"/>
    </source>
</evidence>
<dbReference type="UniPathway" id="UPA00135">
    <property type="reaction ID" value="UER00196"/>
</dbReference>
<evidence type="ECO:0000256" key="11">
    <source>
        <dbReference type="ARBA" id="ARBA00030455"/>
    </source>
</evidence>
<evidence type="ECO:0000313" key="16">
    <source>
        <dbReference type="EMBL" id="GAK49254.1"/>
    </source>
</evidence>
<proteinExistence type="inferred from homology"/>
<evidence type="ECO:0000256" key="7">
    <source>
        <dbReference type="ARBA" id="ARBA00022605"/>
    </source>
</evidence>
<dbReference type="PROSITE" id="PS51671">
    <property type="entry name" value="ACT"/>
    <property type="match status" value="1"/>
</dbReference>
<evidence type="ECO:0000256" key="6">
    <source>
        <dbReference type="ARBA" id="ARBA00021582"/>
    </source>
</evidence>
<evidence type="ECO:0000256" key="3">
    <source>
        <dbReference type="ARBA" id="ARBA00005854"/>
    </source>
</evidence>
<organism evidence="16 17">
    <name type="scientific">Candidatus Moduliflexus flocculans</name>
    <dbReference type="NCBI Taxonomy" id="1499966"/>
    <lineage>
        <taxon>Bacteria</taxon>
        <taxon>Candidatus Moduliflexota</taxon>
        <taxon>Candidatus Moduliflexia</taxon>
        <taxon>Candidatus Moduliflexales</taxon>
        <taxon>Candidatus Moduliflexaceae</taxon>
    </lineage>
</organism>
<dbReference type="Pfam" id="PF00389">
    <property type="entry name" value="2-Hacid_dh"/>
    <property type="match status" value="1"/>
</dbReference>
<evidence type="ECO:0000256" key="13">
    <source>
        <dbReference type="ARBA" id="ARBA00048731"/>
    </source>
</evidence>
<dbReference type="CDD" id="cd12174">
    <property type="entry name" value="PGDH_like_3"/>
    <property type="match status" value="1"/>
</dbReference>
<dbReference type="InterPro" id="IPR002912">
    <property type="entry name" value="ACT_dom"/>
</dbReference>
<evidence type="ECO:0000256" key="1">
    <source>
        <dbReference type="ARBA" id="ARBA00003800"/>
    </source>
</evidence>